<evidence type="ECO:0000313" key="3">
    <source>
        <dbReference type="EMBL" id="EGZ18873.1"/>
    </source>
</evidence>
<accession>G4ZJK8</accession>
<feature type="compositionally biased region" description="Basic and acidic residues" evidence="2">
    <location>
        <begin position="342"/>
        <end position="366"/>
    </location>
</feature>
<dbReference type="OMA" id="ECWIDES"/>
<evidence type="ECO:0000256" key="2">
    <source>
        <dbReference type="SAM" id="MobiDB-lite"/>
    </source>
</evidence>
<evidence type="ECO:0000313" key="4">
    <source>
        <dbReference type="Proteomes" id="UP000002640"/>
    </source>
</evidence>
<evidence type="ECO:0000256" key="1">
    <source>
        <dbReference type="SAM" id="Coils"/>
    </source>
</evidence>
<feature type="region of interest" description="Disordered" evidence="2">
    <location>
        <begin position="324"/>
        <end position="366"/>
    </location>
</feature>
<feature type="region of interest" description="Disordered" evidence="2">
    <location>
        <begin position="1"/>
        <end position="92"/>
    </location>
</feature>
<feature type="region of interest" description="Disordered" evidence="2">
    <location>
        <begin position="222"/>
        <end position="241"/>
    </location>
</feature>
<name>G4ZJK8_PHYSP</name>
<evidence type="ECO:0008006" key="5">
    <source>
        <dbReference type="Google" id="ProtNLM"/>
    </source>
</evidence>
<reference evidence="3 4" key="1">
    <citation type="journal article" date="2006" name="Science">
        <title>Phytophthora genome sequences uncover evolutionary origins and mechanisms of pathogenesis.</title>
        <authorList>
            <person name="Tyler B.M."/>
            <person name="Tripathy S."/>
            <person name="Zhang X."/>
            <person name="Dehal P."/>
            <person name="Jiang R.H."/>
            <person name="Aerts A."/>
            <person name="Arredondo F.D."/>
            <person name="Baxter L."/>
            <person name="Bensasson D."/>
            <person name="Beynon J.L."/>
            <person name="Chapman J."/>
            <person name="Damasceno C.M."/>
            <person name="Dorrance A.E."/>
            <person name="Dou D."/>
            <person name="Dickerman A.W."/>
            <person name="Dubchak I.L."/>
            <person name="Garbelotto M."/>
            <person name="Gijzen M."/>
            <person name="Gordon S.G."/>
            <person name="Govers F."/>
            <person name="Grunwald N.J."/>
            <person name="Huang W."/>
            <person name="Ivors K.L."/>
            <person name="Jones R.W."/>
            <person name="Kamoun S."/>
            <person name="Krampis K."/>
            <person name="Lamour K.H."/>
            <person name="Lee M.K."/>
            <person name="McDonald W.H."/>
            <person name="Medina M."/>
            <person name="Meijer H.J."/>
            <person name="Nordberg E.K."/>
            <person name="Maclean D.J."/>
            <person name="Ospina-Giraldo M.D."/>
            <person name="Morris P.F."/>
            <person name="Phuntumart V."/>
            <person name="Putnam N.H."/>
            <person name="Rash S."/>
            <person name="Rose J.K."/>
            <person name="Sakihama Y."/>
            <person name="Salamov A.A."/>
            <person name="Savidor A."/>
            <person name="Scheuring C.F."/>
            <person name="Smith B.M."/>
            <person name="Sobral B.W."/>
            <person name="Terry A."/>
            <person name="Torto-Alalibo T.A."/>
            <person name="Win J."/>
            <person name="Xu Z."/>
            <person name="Zhang H."/>
            <person name="Grigoriev I.V."/>
            <person name="Rokhsar D.S."/>
            <person name="Boore J.L."/>
        </authorList>
    </citation>
    <scope>NUCLEOTIDE SEQUENCE [LARGE SCALE GENOMIC DNA]</scope>
    <source>
        <strain evidence="3 4">P6497</strain>
    </source>
</reference>
<sequence>MSEGDQFVETFRRLSLRGSRAAAARTEGTGTERTRRSSTPIVNPFDRRPSQSSIPQASPAKSDVTMEDVSGDFGPIMNAPALPKPPRYKGSSMQERRDFLRARSTIARSSQPVGSCIEQGTKELIARFTFAKDWQDVTEDEWVEYFLQSKQTAFEDYAALDADMQKLSMDTKLAEAESRVNRLQANLYKILEDHNMVDIMFEREQKKLSSIWSQLSPQRRSRARSSVGLTKSRTRSTNRMSSSFRGGLLHVWLHSCAAAAPFKTPPQRQELTAKPESATGTQASKKLFRWPCLKCQSREHRVRDCPQVQPGDAKRLFGEFYAARQREPKESKPPPAAMKRLPTADDRTDGSDAATEHAERKGVGDHGTVDATVLGLTVKVSLLDSGADASSVSQGFVSELHKQGCYTPQEFEPFGPGTVKLYEQDNFDKVVLHTSAGPLVLRNLECWIDESDLTMSLTVGRSVMVALGYSTDGLLVSALEKQLEYVLPTGNNVSESPLMRAQQLREIACFEDAGHDESTSTAPDPDERFESRAFLPETKNAEKNAELVRERLLQAIDDAHSRGL</sequence>
<organism evidence="3 4">
    <name type="scientific">Phytophthora sojae (strain P6497)</name>
    <name type="common">Soybean stem and root rot agent</name>
    <name type="synonym">Phytophthora megasperma f. sp. glycines</name>
    <dbReference type="NCBI Taxonomy" id="1094619"/>
    <lineage>
        <taxon>Eukaryota</taxon>
        <taxon>Sar</taxon>
        <taxon>Stramenopiles</taxon>
        <taxon>Oomycota</taxon>
        <taxon>Peronosporomycetes</taxon>
        <taxon>Peronosporales</taxon>
        <taxon>Peronosporaceae</taxon>
        <taxon>Phytophthora</taxon>
    </lineage>
</organism>
<dbReference type="EMBL" id="JH159154">
    <property type="protein sequence ID" value="EGZ18873.1"/>
    <property type="molecule type" value="Genomic_DNA"/>
</dbReference>
<proteinExistence type="predicted"/>
<keyword evidence="1" id="KW-0175">Coiled coil</keyword>
<dbReference type="InParanoid" id="G4ZJK8"/>
<feature type="coiled-coil region" evidence="1">
    <location>
        <begin position="166"/>
        <end position="193"/>
    </location>
</feature>
<feature type="compositionally biased region" description="Low complexity" evidence="2">
    <location>
        <begin position="16"/>
        <end position="29"/>
    </location>
</feature>
<feature type="compositionally biased region" description="Low complexity" evidence="2">
    <location>
        <begin position="50"/>
        <end position="62"/>
    </location>
</feature>
<gene>
    <name evidence="3" type="ORF">PHYSODRAFT_301346</name>
</gene>
<dbReference type="Proteomes" id="UP000002640">
    <property type="component" value="Unassembled WGS sequence"/>
</dbReference>
<dbReference type="RefSeq" id="XP_009527931.1">
    <property type="nucleotide sequence ID" value="XM_009529636.1"/>
</dbReference>
<dbReference type="GeneID" id="20641998"/>
<dbReference type="KEGG" id="psoj:PHYSODRAFT_301346"/>
<protein>
    <recommendedName>
        <fullName evidence="5">Peptidase A2 domain-containing protein</fullName>
    </recommendedName>
</protein>
<keyword evidence="4" id="KW-1185">Reference proteome</keyword>
<dbReference type="AlphaFoldDB" id="G4ZJK8"/>